<keyword evidence="7" id="KW-1185">Reference proteome</keyword>
<keyword evidence="2 4" id="KW-0863">Zinc-finger</keyword>
<evidence type="ECO:0000256" key="3">
    <source>
        <dbReference type="ARBA" id="ARBA00022833"/>
    </source>
</evidence>
<dbReference type="PROSITE" id="PS50865">
    <property type="entry name" value="ZF_MYND_2"/>
    <property type="match status" value="1"/>
</dbReference>
<evidence type="ECO:0000256" key="2">
    <source>
        <dbReference type="ARBA" id="ARBA00022771"/>
    </source>
</evidence>
<evidence type="ECO:0000313" key="6">
    <source>
        <dbReference type="EMBL" id="GFH43596.1"/>
    </source>
</evidence>
<dbReference type="Proteomes" id="UP001054902">
    <property type="component" value="Unassembled WGS sequence"/>
</dbReference>
<keyword evidence="1" id="KW-0479">Metal-binding</keyword>
<name>A0AAD3CF16_9STRA</name>
<evidence type="ECO:0000259" key="5">
    <source>
        <dbReference type="PROSITE" id="PS50865"/>
    </source>
</evidence>
<comment type="caution">
    <text evidence="6">The sequence shown here is derived from an EMBL/GenBank/DDBJ whole genome shotgun (WGS) entry which is preliminary data.</text>
</comment>
<gene>
    <name evidence="6" type="ORF">CTEN210_00069</name>
</gene>
<reference evidence="6 7" key="1">
    <citation type="journal article" date="2021" name="Sci. Rep.">
        <title>The genome of the diatom Chaetoceros tenuissimus carries an ancient integrated fragment of an extant virus.</title>
        <authorList>
            <person name="Hongo Y."/>
            <person name="Kimura K."/>
            <person name="Takaki Y."/>
            <person name="Yoshida Y."/>
            <person name="Baba S."/>
            <person name="Kobayashi G."/>
            <person name="Nagasaki K."/>
            <person name="Hano T."/>
            <person name="Tomaru Y."/>
        </authorList>
    </citation>
    <scope>NUCLEOTIDE SEQUENCE [LARGE SCALE GENOMIC DNA]</scope>
    <source>
        <strain evidence="6 7">NIES-3715</strain>
    </source>
</reference>
<proteinExistence type="predicted"/>
<organism evidence="6 7">
    <name type="scientific">Chaetoceros tenuissimus</name>
    <dbReference type="NCBI Taxonomy" id="426638"/>
    <lineage>
        <taxon>Eukaryota</taxon>
        <taxon>Sar</taxon>
        <taxon>Stramenopiles</taxon>
        <taxon>Ochrophyta</taxon>
        <taxon>Bacillariophyta</taxon>
        <taxon>Coscinodiscophyceae</taxon>
        <taxon>Chaetocerotophycidae</taxon>
        <taxon>Chaetocerotales</taxon>
        <taxon>Chaetocerotaceae</taxon>
        <taxon>Chaetoceros</taxon>
    </lineage>
</organism>
<sequence>MGKKSRRSNRKGRSSVQIPTADSLRQLNKEAFKSHDNRLYSEAVHKYEEGLEAIKIQSSNTIDLSILEIFKMKSTFSQNLIMMEYSRCGFDRVIQIYNDIQMSPENEKVPLSFMNKLQRQLAMLRLDSSSENKDQLKSLINDRISEGMKGYNDYDEMFSFLEAVRLLRNLKYYDEAITLGEKLERLDENGVGAEFENAVSHLERYRSGYHKQTDSRFPNNFLLPVKDACYKFENGNGKAECIRGDAYMIMVAQSNFLCHQIDNKQHSSQLCSNAIEHVERYLEWEWYLDRRCFTCLQKGTATEVQLVCSGCRFACYCSLDHQRMTWKKDAIQGMRIGHEILCPLMKAYRKWRLVSKEDNERALKLRRRLDRECAYFLSDGLGLKDKCFQERDVQEFLYSQNTCTLL</sequence>
<protein>
    <recommendedName>
        <fullName evidence="5">MYND-type domain-containing protein</fullName>
    </recommendedName>
</protein>
<feature type="domain" description="MYND-type" evidence="5">
    <location>
        <begin position="292"/>
        <end position="342"/>
    </location>
</feature>
<dbReference type="InterPro" id="IPR002893">
    <property type="entry name" value="Znf_MYND"/>
</dbReference>
<evidence type="ECO:0000313" key="7">
    <source>
        <dbReference type="Proteomes" id="UP001054902"/>
    </source>
</evidence>
<evidence type="ECO:0000256" key="1">
    <source>
        <dbReference type="ARBA" id="ARBA00022723"/>
    </source>
</evidence>
<accession>A0AAD3CF16</accession>
<keyword evidence="3" id="KW-0862">Zinc</keyword>
<evidence type="ECO:0000256" key="4">
    <source>
        <dbReference type="PROSITE-ProRule" id="PRU00134"/>
    </source>
</evidence>
<dbReference type="EMBL" id="BLLK01000013">
    <property type="protein sequence ID" value="GFH43596.1"/>
    <property type="molecule type" value="Genomic_DNA"/>
</dbReference>
<dbReference type="GO" id="GO:0008270">
    <property type="term" value="F:zinc ion binding"/>
    <property type="evidence" value="ECO:0007669"/>
    <property type="project" value="UniProtKB-KW"/>
</dbReference>
<dbReference type="Gene3D" id="6.10.140.2220">
    <property type="match status" value="1"/>
</dbReference>
<dbReference type="SUPFAM" id="SSF144232">
    <property type="entry name" value="HIT/MYND zinc finger-like"/>
    <property type="match status" value="1"/>
</dbReference>
<dbReference type="AlphaFoldDB" id="A0AAD3CF16"/>